<evidence type="ECO:0000313" key="1">
    <source>
        <dbReference type="EMBL" id="KAF0288952.1"/>
    </source>
</evidence>
<sequence>MFHDRWEAEVARLLVQSGARIDLLNEAERPPLQMAPPGLASDLQQLAPPSVQFTAATDGSTVAHKARLSVSARVSNRRTSVPCF</sequence>
<name>A0A6A4VEU0_AMPAM</name>
<keyword evidence="2" id="KW-1185">Reference proteome</keyword>
<proteinExistence type="predicted"/>
<dbReference type="AlphaFoldDB" id="A0A6A4VEU0"/>
<organism evidence="1 2">
    <name type="scientific">Amphibalanus amphitrite</name>
    <name type="common">Striped barnacle</name>
    <name type="synonym">Balanus amphitrite</name>
    <dbReference type="NCBI Taxonomy" id="1232801"/>
    <lineage>
        <taxon>Eukaryota</taxon>
        <taxon>Metazoa</taxon>
        <taxon>Ecdysozoa</taxon>
        <taxon>Arthropoda</taxon>
        <taxon>Crustacea</taxon>
        <taxon>Multicrustacea</taxon>
        <taxon>Cirripedia</taxon>
        <taxon>Thoracica</taxon>
        <taxon>Thoracicalcarea</taxon>
        <taxon>Balanomorpha</taxon>
        <taxon>Balanoidea</taxon>
        <taxon>Balanidae</taxon>
        <taxon>Amphibalaninae</taxon>
        <taxon>Amphibalanus</taxon>
    </lineage>
</organism>
<dbReference type="Proteomes" id="UP000440578">
    <property type="component" value="Unassembled WGS sequence"/>
</dbReference>
<comment type="caution">
    <text evidence="1">The sequence shown here is derived from an EMBL/GenBank/DDBJ whole genome shotgun (WGS) entry which is preliminary data.</text>
</comment>
<protein>
    <submittedName>
        <fullName evidence="1">Uncharacterized protein</fullName>
    </submittedName>
</protein>
<evidence type="ECO:0000313" key="2">
    <source>
        <dbReference type="Proteomes" id="UP000440578"/>
    </source>
</evidence>
<reference evidence="1 2" key="1">
    <citation type="submission" date="2019-07" db="EMBL/GenBank/DDBJ databases">
        <title>Draft genome assembly of a fouling barnacle, Amphibalanus amphitrite (Darwin, 1854): The first reference genome for Thecostraca.</title>
        <authorList>
            <person name="Kim W."/>
        </authorList>
    </citation>
    <scope>NUCLEOTIDE SEQUENCE [LARGE SCALE GENOMIC DNA]</scope>
    <source>
        <strain evidence="1">SNU_AA5</strain>
        <tissue evidence="1">Soma without cirri and trophi</tissue>
    </source>
</reference>
<gene>
    <name evidence="1" type="ORF">FJT64_012699</name>
</gene>
<dbReference type="EMBL" id="VIIS01002072">
    <property type="protein sequence ID" value="KAF0288952.1"/>
    <property type="molecule type" value="Genomic_DNA"/>
</dbReference>
<accession>A0A6A4VEU0</accession>